<dbReference type="GO" id="GO:0003743">
    <property type="term" value="F:translation initiation factor activity"/>
    <property type="evidence" value="ECO:0007669"/>
    <property type="project" value="UniProtKB-KW"/>
</dbReference>
<dbReference type="InterPro" id="IPR051855">
    <property type="entry name" value="eIF2B_beta_subunit"/>
</dbReference>
<dbReference type="InterPro" id="IPR037171">
    <property type="entry name" value="NagB/RpiA_transferase-like"/>
</dbReference>
<keyword evidence="5" id="KW-0648">Protein biosynthesis</keyword>
<dbReference type="InterPro" id="IPR042529">
    <property type="entry name" value="IF_2B-like_C"/>
</dbReference>
<evidence type="ECO:0000256" key="6">
    <source>
        <dbReference type="ARBA" id="ARBA00044122"/>
    </source>
</evidence>
<dbReference type="GO" id="GO:0005851">
    <property type="term" value="C:eukaryotic translation initiation factor 2B complex"/>
    <property type="evidence" value="ECO:0007669"/>
    <property type="project" value="TreeGrafter"/>
</dbReference>
<keyword evidence="4" id="KW-0396">Initiation factor</keyword>
<dbReference type="Pfam" id="PF01008">
    <property type="entry name" value="IF-2B"/>
    <property type="match status" value="2"/>
</dbReference>
<dbReference type="SUPFAM" id="SSF100950">
    <property type="entry name" value="NagB/RpiA/CoA transferase-like"/>
    <property type="match status" value="1"/>
</dbReference>
<dbReference type="EMBL" id="ML977150">
    <property type="protein sequence ID" value="KAF1988065.1"/>
    <property type="molecule type" value="Genomic_DNA"/>
</dbReference>
<comment type="subcellular location">
    <subcellularLocation>
        <location evidence="1">Cytoplasm</location>
        <location evidence="1">Cytosol</location>
    </subcellularLocation>
</comment>
<keyword evidence="3" id="KW-0963">Cytoplasm</keyword>
<organism evidence="11 12">
    <name type="scientific">Aulographum hederae CBS 113979</name>
    <dbReference type="NCBI Taxonomy" id="1176131"/>
    <lineage>
        <taxon>Eukaryota</taxon>
        <taxon>Fungi</taxon>
        <taxon>Dikarya</taxon>
        <taxon>Ascomycota</taxon>
        <taxon>Pezizomycotina</taxon>
        <taxon>Dothideomycetes</taxon>
        <taxon>Pleosporomycetidae</taxon>
        <taxon>Aulographales</taxon>
        <taxon>Aulographaceae</taxon>
    </lineage>
</organism>
<feature type="compositionally biased region" description="Polar residues" evidence="10">
    <location>
        <begin position="41"/>
        <end position="52"/>
    </location>
</feature>
<dbReference type="GO" id="GO:0005085">
    <property type="term" value="F:guanyl-nucleotide exchange factor activity"/>
    <property type="evidence" value="ECO:0007669"/>
    <property type="project" value="TreeGrafter"/>
</dbReference>
<evidence type="ECO:0000256" key="4">
    <source>
        <dbReference type="ARBA" id="ARBA00022540"/>
    </source>
</evidence>
<dbReference type="AlphaFoldDB" id="A0A6G1H4I5"/>
<evidence type="ECO:0000256" key="2">
    <source>
        <dbReference type="ARBA" id="ARBA00007251"/>
    </source>
</evidence>
<comment type="subunit">
    <text evidence="8">Component of the translation initiation factor 2B (eIF2B) complex which is a heterodecamer of two sets of five different subunits: alpha, beta, gamma, delta and epsilon. Subunits alpha, beta and delta comprise a regulatory subcomplex and subunits epsilon and gamma comprise a catalytic subcomplex. Within the complex, the hexameric regulatory complex resides at the center, with the two heterodimeric catalytic subcomplexes bound on opposite sides.</text>
</comment>
<comment type="similarity">
    <text evidence="2 9">Belongs to the eIF-2B alpha/beta/delta subunits family.</text>
</comment>
<sequence length="331" mass="35375">MTLGESGGNSPDRSMIRPSLASSTSSYAPGAGGNSLFGLFSQPQNSSGNSTPARGLPNFTSISSITEQSETDPFTTTTAPQTQSTPSIITETLEGIREILDELSQVDDQIAEHALDHIHSDEIILTHTSSLTVQKFLLTAAKKRKFTVVHAESYPNDHHATHAVVFQGGKQHNWDDHGEKGVHFKPLTAAGITVVLIPDSMVFAFMSRVNKVVLSPHAVLASGSLLAASGAYTIAAAAAAHQTPVVVLSGVYKLSPLYGFDTAPLIEYGDAGKVAGYDEGELVEKVDVENPEMDFVEKDMVGLYISNLGGCAPSFLYRIVSDHYRDEDVNL</sequence>
<evidence type="ECO:0000313" key="11">
    <source>
        <dbReference type="EMBL" id="KAF1988065.1"/>
    </source>
</evidence>
<evidence type="ECO:0000256" key="8">
    <source>
        <dbReference type="ARBA" id="ARBA00046432"/>
    </source>
</evidence>
<evidence type="ECO:0000256" key="5">
    <source>
        <dbReference type="ARBA" id="ARBA00022917"/>
    </source>
</evidence>
<keyword evidence="11" id="KW-0808">Transferase</keyword>
<gene>
    <name evidence="11" type="ORF">K402DRAFT_392339</name>
</gene>
<dbReference type="PANTHER" id="PTHR45859:SF1">
    <property type="entry name" value="TRANSLATION INITIATION FACTOR EIF-2B SUBUNIT BETA"/>
    <property type="match status" value="1"/>
</dbReference>
<evidence type="ECO:0000256" key="10">
    <source>
        <dbReference type="SAM" id="MobiDB-lite"/>
    </source>
</evidence>
<dbReference type="GO" id="GO:0016740">
    <property type="term" value="F:transferase activity"/>
    <property type="evidence" value="ECO:0007669"/>
    <property type="project" value="UniProtKB-KW"/>
</dbReference>
<name>A0A6G1H4I5_9PEZI</name>
<accession>A0A6G1H4I5</accession>
<dbReference type="PANTHER" id="PTHR45859">
    <property type="entry name" value="TRANSLATION INITIATION FACTOR EIF-2B SUBUNIT BETA"/>
    <property type="match status" value="1"/>
</dbReference>
<protein>
    <recommendedName>
        <fullName evidence="6">Translation initiation factor eIF2B subunit beta</fullName>
    </recommendedName>
    <alternativeName>
        <fullName evidence="7">eIF2B GDP-GTP exchange factor subunit beta</fullName>
    </alternativeName>
</protein>
<dbReference type="InterPro" id="IPR000649">
    <property type="entry name" value="IF-2B-related"/>
</dbReference>
<dbReference type="Proteomes" id="UP000800041">
    <property type="component" value="Unassembled WGS sequence"/>
</dbReference>
<evidence type="ECO:0000256" key="3">
    <source>
        <dbReference type="ARBA" id="ARBA00022490"/>
    </source>
</evidence>
<evidence type="ECO:0000256" key="7">
    <source>
        <dbReference type="ARBA" id="ARBA00044228"/>
    </source>
</evidence>
<keyword evidence="12" id="KW-1185">Reference proteome</keyword>
<dbReference type="Gene3D" id="3.40.50.10470">
    <property type="entry name" value="Translation initiation factor eif-2b, domain 2"/>
    <property type="match status" value="1"/>
</dbReference>
<dbReference type="GO" id="GO:0005829">
    <property type="term" value="C:cytosol"/>
    <property type="evidence" value="ECO:0007669"/>
    <property type="project" value="UniProtKB-SubCell"/>
</dbReference>
<feature type="region of interest" description="Disordered" evidence="10">
    <location>
        <begin position="1"/>
        <end position="59"/>
    </location>
</feature>
<dbReference type="FunFam" id="3.40.50.10470:FF:000008">
    <property type="entry name" value="Translation initiation factor 2B, beta subunit"/>
    <property type="match status" value="1"/>
</dbReference>
<reference evidence="11" key="1">
    <citation type="journal article" date="2020" name="Stud. Mycol.">
        <title>101 Dothideomycetes genomes: a test case for predicting lifestyles and emergence of pathogens.</title>
        <authorList>
            <person name="Haridas S."/>
            <person name="Albert R."/>
            <person name="Binder M."/>
            <person name="Bloem J."/>
            <person name="Labutti K."/>
            <person name="Salamov A."/>
            <person name="Andreopoulos B."/>
            <person name="Baker S."/>
            <person name="Barry K."/>
            <person name="Bills G."/>
            <person name="Bluhm B."/>
            <person name="Cannon C."/>
            <person name="Castanera R."/>
            <person name="Culley D."/>
            <person name="Daum C."/>
            <person name="Ezra D."/>
            <person name="Gonzalez J."/>
            <person name="Henrissat B."/>
            <person name="Kuo A."/>
            <person name="Liang C."/>
            <person name="Lipzen A."/>
            <person name="Lutzoni F."/>
            <person name="Magnuson J."/>
            <person name="Mondo S."/>
            <person name="Nolan M."/>
            <person name="Ohm R."/>
            <person name="Pangilinan J."/>
            <person name="Park H.-J."/>
            <person name="Ramirez L."/>
            <person name="Alfaro M."/>
            <person name="Sun H."/>
            <person name="Tritt A."/>
            <person name="Yoshinaga Y."/>
            <person name="Zwiers L.-H."/>
            <person name="Turgeon B."/>
            <person name="Goodwin S."/>
            <person name="Spatafora J."/>
            <person name="Crous P."/>
            <person name="Grigoriev I."/>
        </authorList>
    </citation>
    <scope>NUCLEOTIDE SEQUENCE</scope>
    <source>
        <strain evidence="11">CBS 113979</strain>
    </source>
</reference>
<evidence type="ECO:0000256" key="9">
    <source>
        <dbReference type="RuleBase" id="RU003814"/>
    </source>
</evidence>
<dbReference type="OrthoDB" id="269919at2759"/>
<evidence type="ECO:0000313" key="12">
    <source>
        <dbReference type="Proteomes" id="UP000800041"/>
    </source>
</evidence>
<proteinExistence type="inferred from homology"/>
<evidence type="ECO:0000256" key="1">
    <source>
        <dbReference type="ARBA" id="ARBA00004514"/>
    </source>
</evidence>